<keyword evidence="7" id="KW-0479">Metal-binding</keyword>
<dbReference type="GO" id="GO:0009396">
    <property type="term" value="P:folic acid-containing compound biosynthetic process"/>
    <property type="evidence" value="ECO:0007669"/>
    <property type="project" value="TreeGrafter"/>
</dbReference>
<dbReference type="InterPro" id="IPR037171">
    <property type="entry name" value="NagB/RpiA_transferase-like"/>
</dbReference>
<comment type="catalytic activity">
    <reaction evidence="4 7">
        <text>(6S)-5-formyl-5,6,7,8-tetrahydrofolate + ATP = (6R)-5,10-methenyltetrahydrofolate + ADP + phosphate</text>
        <dbReference type="Rhea" id="RHEA:10488"/>
        <dbReference type="ChEBI" id="CHEBI:30616"/>
        <dbReference type="ChEBI" id="CHEBI:43474"/>
        <dbReference type="ChEBI" id="CHEBI:57455"/>
        <dbReference type="ChEBI" id="CHEBI:57457"/>
        <dbReference type="ChEBI" id="CHEBI:456216"/>
        <dbReference type="EC" id="6.3.3.2"/>
    </reaction>
</comment>
<sequence length="216" mass="23229">MCANAASKSALRKQMKMALRTIPAAAVLAASEAVCARVIALEPVSSCTAASVYLAMPSGECQTLDIIRHLFEQDKKVFVPRIAGRGREQMQMIQMQSMQQVLDLPRDSWGIPAVPDSQVPADADRVPAEIDLVLVPGVAFDLSCRRLGHGKGYYDSFLERLQQSRAALGSPPAATVALALEQQLVDAVPVDAHDVQMDMLCLPTRLCARPTGDTAS</sequence>
<evidence type="ECO:0000313" key="8">
    <source>
        <dbReference type="EMBL" id="CAE0786748.1"/>
    </source>
</evidence>
<evidence type="ECO:0000256" key="3">
    <source>
        <dbReference type="ARBA" id="ARBA00022840"/>
    </source>
</evidence>
<dbReference type="AlphaFoldDB" id="A0A7S4C4I1"/>
<keyword evidence="2 6" id="KW-0547">Nucleotide-binding</keyword>
<evidence type="ECO:0000256" key="7">
    <source>
        <dbReference type="RuleBase" id="RU361279"/>
    </source>
</evidence>
<feature type="binding site" evidence="6">
    <location>
        <begin position="146"/>
        <end position="154"/>
    </location>
    <ligand>
        <name>ATP</name>
        <dbReference type="ChEBI" id="CHEBI:30616"/>
    </ligand>
</feature>
<evidence type="ECO:0000256" key="1">
    <source>
        <dbReference type="ARBA" id="ARBA00010638"/>
    </source>
</evidence>
<dbReference type="PANTHER" id="PTHR23407">
    <property type="entry name" value="ATPASE INHIBITOR/5-FORMYLTETRAHYDROFOLATE CYCLO-LIGASE"/>
    <property type="match status" value="1"/>
</dbReference>
<comment type="similarity">
    <text evidence="1 7">Belongs to the 5-formyltetrahydrofolate cyclo-ligase family.</text>
</comment>
<dbReference type="EMBL" id="HBIZ01063974">
    <property type="protein sequence ID" value="CAE0786748.1"/>
    <property type="molecule type" value="Transcribed_RNA"/>
</dbReference>
<gene>
    <name evidence="8" type="ORF">PCAR00345_LOCUS39456</name>
</gene>
<feature type="binding site" evidence="6">
    <location>
        <position position="54"/>
    </location>
    <ligand>
        <name>substrate</name>
    </ligand>
</feature>
<dbReference type="PANTHER" id="PTHR23407:SF1">
    <property type="entry name" value="5-FORMYLTETRAHYDROFOLATE CYCLO-LIGASE"/>
    <property type="match status" value="1"/>
</dbReference>
<dbReference type="InterPro" id="IPR024185">
    <property type="entry name" value="FTHF_cligase-like_sf"/>
</dbReference>
<dbReference type="InterPro" id="IPR002698">
    <property type="entry name" value="FTHF_cligase"/>
</dbReference>
<dbReference type="GO" id="GO:0035999">
    <property type="term" value="P:tetrahydrofolate interconversion"/>
    <property type="evidence" value="ECO:0007669"/>
    <property type="project" value="TreeGrafter"/>
</dbReference>
<dbReference type="GO" id="GO:0005524">
    <property type="term" value="F:ATP binding"/>
    <property type="evidence" value="ECO:0007669"/>
    <property type="project" value="UniProtKB-KW"/>
</dbReference>
<dbReference type="GO" id="GO:0046872">
    <property type="term" value="F:metal ion binding"/>
    <property type="evidence" value="ECO:0007669"/>
    <property type="project" value="UniProtKB-KW"/>
</dbReference>
<dbReference type="SUPFAM" id="SSF100950">
    <property type="entry name" value="NagB/RpiA/CoA transferase-like"/>
    <property type="match status" value="1"/>
</dbReference>
<evidence type="ECO:0000256" key="5">
    <source>
        <dbReference type="ARBA" id="ARBA00038966"/>
    </source>
</evidence>
<comment type="cofactor">
    <cofactor evidence="7">
        <name>Mg(2+)</name>
        <dbReference type="ChEBI" id="CHEBI:18420"/>
    </cofactor>
</comment>
<evidence type="ECO:0000256" key="2">
    <source>
        <dbReference type="ARBA" id="ARBA00022741"/>
    </source>
</evidence>
<reference evidence="8" key="1">
    <citation type="submission" date="2021-01" db="EMBL/GenBank/DDBJ databases">
        <authorList>
            <person name="Corre E."/>
            <person name="Pelletier E."/>
            <person name="Niang G."/>
            <person name="Scheremetjew M."/>
            <person name="Finn R."/>
            <person name="Kale V."/>
            <person name="Holt S."/>
            <person name="Cochrane G."/>
            <person name="Meng A."/>
            <person name="Brown T."/>
            <person name="Cohen L."/>
        </authorList>
    </citation>
    <scope>NUCLEOTIDE SEQUENCE</scope>
    <source>
        <strain evidence="8">CCMP645</strain>
    </source>
</reference>
<protein>
    <recommendedName>
        <fullName evidence="5 7">5-formyltetrahydrofolate cyclo-ligase</fullName>
        <ecNumber evidence="5 7">6.3.3.2</ecNumber>
    </recommendedName>
</protein>
<keyword evidence="3 6" id="KW-0067">ATP-binding</keyword>
<keyword evidence="7" id="KW-0460">Magnesium</keyword>
<dbReference type="Gene3D" id="3.40.50.10420">
    <property type="entry name" value="NagB/RpiA/CoA transferase-like"/>
    <property type="match status" value="1"/>
</dbReference>
<dbReference type="Pfam" id="PF01812">
    <property type="entry name" value="5-FTHF_cyc-lig"/>
    <property type="match status" value="1"/>
</dbReference>
<feature type="binding site" evidence="6">
    <location>
        <position position="60"/>
    </location>
    <ligand>
        <name>substrate</name>
    </ligand>
</feature>
<dbReference type="EC" id="6.3.3.2" evidence="5 7"/>
<accession>A0A7S4C4I1</accession>
<dbReference type="GO" id="GO:0005739">
    <property type="term" value="C:mitochondrion"/>
    <property type="evidence" value="ECO:0007669"/>
    <property type="project" value="TreeGrafter"/>
</dbReference>
<evidence type="ECO:0000256" key="4">
    <source>
        <dbReference type="ARBA" id="ARBA00036539"/>
    </source>
</evidence>
<feature type="binding site" evidence="6">
    <location>
        <begin position="8"/>
        <end position="12"/>
    </location>
    <ligand>
        <name>ATP</name>
        <dbReference type="ChEBI" id="CHEBI:30616"/>
    </ligand>
</feature>
<proteinExistence type="inferred from homology"/>
<dbReference type="PIRSF" id="PIRSF006806">
    <property type="entry name" value="FTHF_cligase"/>
    <property type="match status" value="1"/>
</dbReference>
<organism evidence="8">
    <name type="scientific">Chrysotila carterae</name>
    <name type="common">Marine alga</name>
    <name type="synonym">Syracosphaera carterae</name>
    <dbReference type="NCBI Taxonomy" id="13221"/>
    <lineage>
        <taxon>Eukaryota</taxon>
        <taxon>Haptista</taxon>
        <taxon>Haptophyta</taxon>
        <taxon>Prymnesiophyceae</taxon>
        <taxon>Isochrysidales</taxon>
        <taxon>Isochrysidaceae</taxon>
        <taxon>Chrysotila</taxon>
    </lineage>
</organism>
<dbReference type="GO" id="GO:0030272">
    <property type="term" value="F:5-formyltetrahydrofolate cyclo-ligase activity"/>
    <property type="evidence" value="ECO:0007669"/>
    <property type="project" value="UniProtKB-EC"/>
</dbReference>
<dbReference type="NCBIfam" id="TIGR02727">
    <property type="entry name" value="MTHFS_bact"/>
    <property type="match status" value="1"/>
</dbReference>
<name>A0A7S4C4I1_CHRCT</name>
<evidence type="ECO:0000256" key="6">
    <source>
        <dbReference type="PIRSR" id="PIRSR006806-1"/>
    </source>
</evidence>